<comment type="caution">
    <text evidence="1">The sequence shown here is derived from an EMBL/GenBank/DDBJ whole genome shotgun (WGS) entry which is preliminary data.</text>
</comment>
<organism evidence="1 2">
    <name type="scientific">Arctium lappa</name>
    <name type="common">Greater burdock</name>
    <name type="synonym">Lappa major</name>
    <dbReference type="NCBI Taxonomy" id="4217"/>
    <lineage>
        <taxon>Eukaryota</taxon>
        <taxon>Viridiplantae</taxon>
        <taxon>Streptophyta</taxon>
        <taxon>Embryophyta</taxon>
        <taxon>Tracheophyta</taxon>
        <taxon>Spermatophyta</taxon>
        <taxon>Magnoliopsida</taxon>
        <taxon>eudicotyledons</taxon>
        <taxon>Gunneridae</taxon>
        <taxon>Pentapetalae</taxon>
        <taxon>asterids</taxon>
        <taxon>campanulids</taxon>
        <taxon>Asterales</taxon>
        <taxon>Asteraceae</taxon>
        <taxon>Carduoideae</taxon>
        <taxon>Cardueae</taxon>
        <taxon>Arctiinae</taxon>
        <taxon>Arctium</taxon>
    </lineage>
</organism>
<name>A0ACB9A1D3_ARCLA</name>
<reference evidence="1 2" key="2">
    <citation type="journal article" date="2022" name="Mol. Ecol. Resour.">
        <title>The genomes of chicory, endive, great burdock and yacon provide insights into Asteraceae paleo-polyploidization history and plant inulin production.</title>
        <authorList>
            <person name="Fan W."/>
            <person name="Wang S."/>
            <person name="Wang H."/>
            <person name="Wang A."/>
            <person name="Jiang F."/>
            <person name="Liu H."/>
            <person name="Zhao H."/>
            <person name="Xu D."/>
            <person name="Zhang Y."/>
        </authorList>
    </citation>
    <scope>NUCLEOTIDE SEQUENCE [LARGE SCALE GENOMIC DNA]</scope>
    <source>
        <strain evidence="2">cv. Niubang</strain>
    </source>
</reference>
<protein>
    <submittedName>
        <fullName evidence="1">Uncharacterized protein</fullName>
    </submittedName>
</protein>
<accession>A0ACB9A1D3</accession>
<keyword evidence="2" id="KW-1185">Reference proteome</keyword>
<gene>
    <name evidence="1" type="ORF">L6452_27932</name>
</gene>
<evidence type="ECO:0000313" key="1">
    <source>
        <dbReference type="EMBL" id="KAI3702205.1"/>
    </source>
</evidence>
<sequence>MRTKIDGLIDCELIGGRSIYGWEFPSGRRVVEFYLNLSEAIQFTIENFLQGGEWLNGQAGRQCHTDTATVCCCKDKLNVTCIHHPFIPLSSLPIPMKITTLDETKPMCGSFVEMGRKKKNKWLFIFRECSHMYGLPLR</sequence>
<dbReference type="EMBL" id="CM042055">
    <property type="protein sequence ID" value="KAI3702205.1"/>
    <property type="molecule type" value="Genomic_DNA"/>
</dbReference>
<proteinExistence type="predicted"/>
<reference evidence="2" key="1">
    <citation type="journal article" date="2022" name="Mol. Ecol. Resour.">
        <title>The genomes of chicory, endive, great burdock and yacon provide insights into Asteraceae palaeo-polyploidization history and plant inulin production.</title>
        <authorList>
            <person name="Fan W."/>
            <person name="Wang S."/>
            <person name="Wang H."/>
            <person name="Wang A."/>
            <person name="Jiang F."/>
            <person name="Liu H."/>
            <person name="Zhao H."/>
            <person name="Xu D."/>
            <person name="Zhang Y."/>
        </authorList>
    </citation>
    <scope>NUCLEOTIDE SEQUENCE [LARGE SCALE GENOMIC DNA]</scope>
    <source>
        <strain evidence="2">cv. Niubang</strain>
    </source>
</reference>
<dbReference type="Proteomes" id="UP001055879">
    <property type="component" value="Linkage Group LG09"/>
</dbReference>
<evidence type="ECO:0000313" key="2">
    <source>
        <dbReference type="Proteomes" id="UP001055879"/>
    </source>
</evidence>